<proteinExistence type="predicted"/>
<accession>A0ABP3ND90</accession>
<evidence type="ECO:0000313" key="1">
    <source>
        <dbReference type="EMBL" id="GAA0541206.1"/>
    </source>
</evidence>
<comment type="caution">
    <text evidence="1">The sequence shown here is derived from an EMBL/GenBank/DDBJ whole genome shotgun (WGS) entry which is preliminary data.</text>
</comment>
<gene>
    <name evidence="1" type="ORF">GCM10009533_45310</name>
</gene>
<protein>
    <submittedName>
        <fullName evidence="1">Uncharacterized protein</fullName>
    </submittedName>
</protein>
<evidence type="ECO:0000313" key="2">
    <source>
        <dbReference type="Proteomes" id="UP001500729"/>
    </source>
</evidence>
<name>A0ABP3ND90_SACER</name>
<dbReference type="Proteomes" id="UP001500729">
    <property type="component" value="Unassembled WGS sequence"/>
</dbReference>
<organism evidence="1 2">
    <name type="scientific">Saccharopolyspora erythraea</name>
    <name type="common">Streptomyces erythraeus</name>
    <dbReference type="NCBI Taxonomy" id="1836"/>
    <lineage>
        <taxon>Bacteria</taxon>
        <taxon>Bacillati</taxon>
        <taxon>Actinomycetota</taxon>
        <taxon>Actinomycetes</taxon>
        <taxon>Pseudonocardiales</taxon>
        <taxon>Pseudonocardiaceae</taxon>
        <taxon>Saccharopolyspora</taxon>
    </lineage>
</organism>
<dbReference type="RefSeq" id="WP_009948861.1">
    <property type="nucleotide sequence ID" value="NZ_BAAAGS010000032.1"/>
</dbReference>
<reference evidence="2" key="1">
    <citation type="journal article" date="2019" name="Int. J. Syst. Evol. Microbiol.">
        <title>The Global Catalogue of Microorganisms (GCM) 10K type strain sequencing project: providing services to taxonomists for standard genome sequencing and annotation.</title>
        <authorList>
            <consortium name="The Broad Institute Genomics Platform"/>
            <consortium name="The Broad Institute Genome Sequencing Center for Infectious Disease"/>
            <person name="Wu L."/>
            <person name="Ma J."/>
        </authorList>
    </citation>
    <scope>NUCLEOTIDE SEQUENCE [LARGE SCALE GENOMIC DNA]</scope>
    <source>
        <strain evidence="2">JCM 10303</strain>
    </source>
</reference>
<dbReference type="EMBL" id="BAAAGS010000032">
    <property type="protein sequence ID" value="GAA0541206.1"/>
    <property type="molecule type" value="Genomic_DNA"/>
</dbReference>
<keyword evidence="2" id="KW-1185">Reference proteome</keyword>
<sequence length="55" mass="5986">MNVTVEPVKSAEIEDVAAGVEALVDSAEPRGEFRDSPLTNWLLILSAPLPRPKKK</sequence>